<feature type="region of interest" description="Disordered" evidence="1">
    <location>
        <begin position="64"/>
        <end position="88"/>
    </location>
</feature>
<proteinExistence type="predicted"/>
<dbReference type="AlphaFoldDB" id="A0A182FQP9"/>
<evidence type="ECO:0000313" key="3">
    <source>
        <dbReference type="Proteomes" id="UP000069272"/>
    </source>
</evidence>
<keyword evidence="3" id="KW-1185">Reference proteome</keyword>
<feature type="compositionally biased region" description="Basic residues" evidence="1">
    <location>
        <begin position="16"/>
        <end position="26"/>
    </location>
</feature>
<dbReference type="EnsemblMetazoa" id="AALB008870-RA">
    <property type="protein sequence ID" value="AALB008870-PA"/>
    <property type="gene ID" value="AALB008870"/>
</dbReference>
<dbReference type="Proteomes" id="UP000069272">
    <property type="component" value="Chromosome 2R"/>
</dbReference>
<accession>A0A182FQP9</accession>
<evidence type="ECO:0000313" key="2">
    <source>
        <dbReference type="EnsemblMetazoa" id="AALB008870-PA"/>
    </source>
</evidence>
<reference evidence="2" key="2">
    <citation type="submission" date="2022-08" db="UniProtKB">
        <authorList>
            <consortium name="EnsemblMetazoa"/>
        </authorList>
    </citation>
    <scope>IDENTIFICATION</scope>
    <source>
        <strain evidence="2">STECLA/ALBI9_A</strain>
    </source>
</reference>
<evidence type="ECO:0000256" key="1">
    <source>
        <dbReference type="SAM" id="MobiDB-lite"/>
    </source>
</evidence>
<organism evidence="2 3">
    <name type="scientific">Anopheles albimanus</name>
    <name type="common">New world malaria mosquito</name>
    <dbReference type="NCBI Taxonomy" id="7167"/>
    <lineage>
        <taxon>Eukaryota</taxon>
        <taxon>Metazoa</taxon>
        <taxon>Ecdysozoa</taxon>
        <taxon>Arthropoda</taxon>
        <taxon>Hexapoda</taxon>
        <taxon>Insecta</taxon>
        <taxon>Pterygota</taxon>
        <taxon>Neoptera</taxon>
        <taxon>Endopterygota</taxon>
        <taxon>Diptera</taxon>
        <taxon>Nematocera</taxon>
        <taxon>Culicoidea</taxon>
        <taxon>Culicidae</taxon>
        <taxon>Anophelinae</taxon>
        <taxon>Anopheles</taxon>
    </lineage>
</organism>
<dbReference type="STRING" id="7167.A0A182FQP9"/>
<sequence length="97" mass="11241">YPDVSDQFGDAADTHHTHHQQHHNHPNYHQTNLHKFYKAHKKMPAFRGRRGWCGCLQQRPGSGHNLSRYHDAEMPGQPTNRPILHNRGPIEPAVIAW</sequence>
<reference evidence="2 3" key="1">
    <citation type="journal article" date="2017" name="G3 (Bethesda)">
        <title>The Physical Genome Mapping of Anopheles albimanus Corrected Scaffold Misassemblies and Identified Interarm Rearrangements in Genus Anopheles.</title>
        <authorList>
            <person name="Artemov G.N."/>
            <person name="Peery A.N."/>
            <person name="Jiang X."/>
            <person name="Tu Z."/>
            <person name="Stegniy V.N."/>
            <person name="Sharakhova M.V."/>
            <person name="Sharakhov I.V."/>
        </authorList>
    </citation>
    <scope>NUCLEOTIDE SEQUENCE [LARGE SCALE GENOMIC DNA]</scope>
    <source>
        <strain evidence="2 3">ALBI9_A</strain>
    </source>
</reference>
<protein>
    <submittedName>
        <fullName evidence="2">Uncharacterized protein</fullName>
    </submittedName>
</protein>
<feature type="region of interest" description="Disordered" evidence="1">
    <location>
        <begin position="1"/>
        <end position="31"/>
    </location>
</feature>
<name>A0A182FQP9_ANOAL</name>